<reference evidence="2 3" key="1">
    <citation type="submission" date="2016-12" db="EMBL/GenBank/DDBJ databases">
        <title>The whole genome sequencing and assembly of Bacillus cohnii DSM 6307T strain.</title>
        <authorList>
            <person name="Lee Y.-J."/>
            <person name="Yi H."/>
            <person name="Bahn Y.-S."/>
            <person name="Kim J.F."/>
            <person name="Lee D.-W."/>
        </authorList>
    </citation>
    <scope>NUCLEOTIDE SEQUENCE [LARGE SCALE GENOMIC DNA]</scope>
    <source>
        <strain evidence="2 3">DSM 6307</strain>
    </source>
</reference>
<evidence type="ECO:0000313" key="2">
    <source>
        <dbReference type="EMBL" id="AST90984.1"/>
    </source>
</evidence>
<evidence type="ECO:0000313" key="3">
    <source>
        <dbReference type="Proteomes" id="UP000215224"/>
    </source>
</evidence>
<feature type="transmembrane region" description="Helical" evidence="1">
    <location>
        <begin position="56"/>
        <end position="81"/>
    </location>
</feature>
<feature type="transmembrane region" description="Helical" evidence="1">
    <location>
        <begin position="87"/>
        <end position="104"/>
    </location>
</feature>
<dbReference type="Proteomes" id="UP000215224">
    <property type="component" value="Chromosome"/>
</dbReference>
<proteinExistence type="predicted"/>
<keyword evidence="1" id="KW-1133">Transmembrane helix</keyword>
<dbReference type="STRING" id="1314751.GCA_001591425_03992"/>
<gene>
    <name evidence="2" type="ORF">BC6307_06665</name>
</gene>
<feature type="transmembrane region" description="Helical" evidence="1">
    <location>
        <begin position="111"/>
        <end position="132"/>
    </location>
</feature>
<dbReference type="EMBL" id="CP018866">
    <property type="protein sequence ID" value="AST90984.1"/>
    <property type="molecule type" value="Genomic_DNA"/>
</dbReference>
<feature type="transmembrane region" description="Helical" evidence="1">
    <location>
        <begin position="144"/>
        <end position="172"/>
    </location>
</feature>
<dbReference type="KEGG" id="bcoh:BC6307_06665"/>
<protein>
    <submittedName>
        <fullName evidence="2">Uncharacterized protein</fullName>
    </submittedName>
</protein>
<dbReference type="Gene3D" id="1.10.1760.20">
    <property type="match status" value="1"/>
</dbReference>
<name>A0A223KNN8_9BACI</name>
<keyword evidence="3" id="KW-1185">Reference proteome</keyword>
<accession>A0A223KNN8</accession>
<dbReference type="AlphaFoldDB" id="A0A223KNN8"/>
<evidence type="ECO:0000256" key="1">
    <source>
        <dbReference type="SAM" id="Phobius"/>
    </source>
</evidence>
<keyword evidence="1" id="KW-0472">Membrane</keyword>
<sequence length="182" mass="19948">MRKGEVEEVALKVGGFSQTKKLVIGALLGAIAFMLQSAGIFAGIGYLFSMMSTAPLVIASLLSLKIGTMTYFVTIFLLAMFQPSELWVFPFTTGLLGLALGVGLKYLRRSIFIIPFAAICLSLGIIILLYGFKFPILGPSVTTNFSGVVILAILVFSLLYSWLWQFVSLFIIKLLKRILPRP</sequence>
<organism evidence="2 3">
    <name type="scientific">Sutcliffiella cohnii</name>
    <dbReference type="NCBI Taxonomy" id="33932"/>
    <lineage>
        <taxon>Bacteria</taxon>
        <taxon>Bacillati</taxon>
        <taxon>Bacillota</taxon>
        <taxon>Bacilli</taxon>
        <taxon>Bacillales</taxon>
        <taxon>Bacillaceae</taxon>
        <taxon>Sutcliffiella</taxon>
    </lineage>
</organism>
<keyword evidence="1" id="KW-0812">Transmembrane</keyword>
<dbReference type="RefSeq" id="WP_066419993.1">
    <property type="nucleotide sequence ID" value="NZ_CP018866.1"/>
</dbReference>
<feature type="transmembrane region" description="Helical" evidence="1">
    <location>
        <begin position="22"/>
        <end position="49"/>
    </location>
</feature>